<reference evidence="3" key="1">
    <citation type="submission" date="2025-08" db="UniProtKB">
        <authorList>
            <consortium name="RefSeq"/>
        </authorList>
    </citation>
    <scope>IDENTIFICATION</scope>
</reference>
<name>A0ABM4D4M4_HYDVU</name>
<protein>
    <submittedName>
        <fullName evidence="3">Uncharacterized protein LOC100212279</fullName>
    </submittedName>
</protein>
<feature type="signal peptide" evidence="1">
    <location>
        <begin position="1"/>
        <end position="17"/>
    </location>
</feature>
<keyword evidence="2" id="KW-1185">Reference proteome</keyword>
<evidence type="ECO:0000313" key="3">
    <source>
        <dbReference type="RefSeq" id="XP_065669237.1"/>
    </source>
</evidence>
<gene>
    <name evidence="3" type="primary">LOC100212279</name>
</gene>
<proteinExistence type="predicted"/>
<dbReference type="GeneID" id="100212279"/>
<evidence type="ECO:0000256" key="1">
    <source>
        <dbReference type="SAM" id="SignalP"/>
    </source>
</evidence>
<sequence>MKLIIFACVLPIIVSECAIIYNSNNKNRLLDLKWVLLRRNLCFQARNDLPGFVPVYESGWLVATKLVYVSGSLKCWSSAQGSNFGCTDDHTKFSVYVCDGKKQTIFPSPNQALTYDGTKSYQYPGFTANDNEVIFTEFSYPAYIREGQHITIWSGEDLYNSNEGDNSGMVCVDVFGSFANSLN</sequence>
<accession>A0ABM4D4M4</accession>
<keyword evidence="1" id="KW-0732">Signal</keyword>
<dbReference type="RefSeq" id="XP_065669237.1">
    <property type="nucleotide sequence ID" value="XM_065813165.1"/>
</dbReference>
<feature type="chain" id="PRO_5046450332" evidence="1">
    <location>
        <begin position="18"/>
        <end position="183"/>
    </location>
</feature>
<dbReference type="Proteomes" id="UP001652625">
    <property type="component" value="Chromosome 12"/>
</dbReference>
<organism evidence="2 3">
    <name type="scientific">Hydra vulgaris</name>
    <name type="common">Hydra</name>
    <name type="synonym">Hydra attenuata</name>
    <dbReference type="NCBI Taxonomy" id="6087"/>
    <lineage>
        <taxon>Eukaryota</taxon>
        <taxon>Metazoa</taxon>
        <taxon>Cnidaria</taxon>
        <taxon>Hydrozoa</taxon>
        <taxon>Hydroidolina</taxon>
        <taxon>Anthoathecata</taxon>
        <taxon>Aplanulata</taxon>
        <taxon>Hydridae</taxon>
        <taxon>Hydra</taxon>
    </lineage>
</organism>
<evidence type="ECO:0000313" key="2">
    <source>
        <dbReference type="Proteomes" id="UP001652625"/>
    </source>
</evidence>